<evidence type="ECO:0000256" key="5">
    <source>
        <dbReference type="ARBA" id="ARBA00022989"/>
    </source>
</evidence>
<dbReference type="InterPro" id="IPR051907">
    <property type="entry name" value="DoxX-like_oxidoreductase"/>
</dbReference>
<evidence type="ECO:0000256" key="4">
    <source>
        <dbReference type="ARBA" id="ARBA00022692"/>
    </source>
</evidence>
<feature type="transmembrane region" description="Helical" evidence="7">
    <location>
        <begin position="84"/>
        <end position="106"/>
    </location>
</feature>
<keyword evidence="4 7" id="KW-0812">Transmembrane</keyword>
<evidence type="ECO:0000256" key="2">
    <source>
        <dbReference type="ARBA" id="ARBA00006679"/>
    </source>
</evidence>
<evidence type="ECO:0000256" key="7">
    <source>
        <dbReference type="SAM" id="Phobius"/>
    </source>
</evidence>
<evidence type="ECO:0000256" key="1">
    <source>
        <dbReference type="ARBA" id="ARBA00004651"/>
    </source>
</evidence>
<reference evidence="8 9" key="1">
    <citation type="submission" date="2016-10" db="EMBL/GenBank/DDBJ databases">
        <authorList>
            <person name="de Groot N.N."/>
        </authorList>
    </citation>
    <scope>NUCLEOTIDE SEQUENCE [LARGE SCALE GENOMIC DNA]</scope>
    <source>
        <strain evidence="8 9">DSM 1736</strain>
    </source>
</reference>
<name>A0A1G9YPY2_9FIRM</name>
<dbReference type="InterPro" id="IPR032808">
    <property type="entry name" value="DoxX"/>
</dbReference>
<evidence type="ECO:0000256" key="3">
    <source>
        <dbReference type="ARBA" id="ARBA00022475"/>
    </source>
</evidence>
<evidence type="ECO:0000313" key="9">
    <source>
        <dbReference type="Proteomes" id="UP000214880"/>
    </source>
</evidence>
<feature type="transmembrane region" description="Helical" evidence="7">
    <location>
        <begin position="56"/>
        <end position="78"/>
    </location>
</feature>
<dbReference type="STRING" id="146817.SAMN04488502_11213"/>
<evidence type="ECO:0000313" key="8">
    <source>
        <dbReference type="EMBL" id="SDN10611.1"/>
    </source>
</evidence>
<comment type="subcellular location">
    <subcellularLocation>
        <location evidence="1">Cell membrane</location>
        <topology evidence="1">Multi-pass membrane protein</topology>
    </subcellularLocation>
</comment>
<dbReference type="PANTHER" id="PTHR33452">
    <property type="entry name" value="OXIDOREDUCTASE CATD-RELATED"/>
    <property type="match status" value="1"/>
</dbReference>
<dbReference type="GO" id="GO:0005886">
    <property type="term" value="C:plasma membrane"/>
    <property type="evidence" value="ECO:0007669"/>
    <property type="project" value="UniProtKB-SubCell"/>
</dbReference>
<dbReference type="RefSeq" id="WP_092074709.1">
    <property type="nucleotide sequence ID" value="NZ_FNHB01000012.1"/>
</dbReference>
<evidence type="ECO:0000256" key="6">
    <source>
        <dbReference type="ARBA" id="ARBA00023136"/>
    </source>
</evidence>
<organism evidence="8 9">
    <name type="scientific">Dendrosporobacter quercicolus</name>
    <dbReference type="NCBI Taxonomy" id="146817"/>
    <lineage>
        <taxon>Bacteria</taxon>
        <taxon>Bacillati</taxon>
        <taxon>Bacillota</taxon>
        <taxon>Negativicutes</taxon>
        <taxon>Selenomonadales</taxon>
        <taxon>Sporomusaceae</taxon>
        <taxon>Dendrosporobacter</taxon>
    </lineage>
</organism>
<proteinExistence type="inferred from homology"/>
<dbReference type="AlphaFoldDB" id="A0A1G9YPY2"/>
<keyword evidence="3" id="KW-1003">Cell membrane</keyword>
<sequence length="160" mass="17445">MKKIFAYVNDVLNSYRDAGLLLFRAGLGGMFMWHGFPKVSGGIEKWTELGRTMSTFGIDFAPAFWGFMSGFAEFFGGFLIMAGLFYRVACLLLVFNLAVAFTSLMLGGKGLLRASQALEVGLGFFAALFVGPGRYSVDEYLGLNDTGIQGKLGKERCIAK</sequence>
<dbReference type="PANTHER" id="PTHR33452:SF1">
    <property type="entry name" value="INNER MEMBRANE PROTEIN YPHA-RELATED"/>
    <property type="match status" value="1"/>
</dbReference>
<accession>A0A1G9YPY2</accession>
<protein>
    <submittedName>
        <fullName evidence="8">Putative oxidoreductase</fullName>
    </submittedName>
</protein>
<keyword evidence="9" id="KW-1185">Reference proteome</keyword>
<feature type="transmembrane region" description="Helical" evidence="7">
    <location>
        <begin position="18"/>
        <end position="36"/>
    </location>
</feature>
<keyword evidence="5 7" id="KW-1133">Transmembrane helix</keyword>
<keyword evidence="6 7" id="KW-0472">Membrane</keyword>
<dbReference type="Proteomes" id="UP000214880">
    <property type="component" value="Unassembled WGS sequence"/>
</dbReference>
<dbReference type="OrthoDB" id="9813193at2"/>
<gene>
    <name evidence="8" type="ORF">SAMN04488502_11213</name>
</gene>
<dbReference type="Pfam" id="PF07681">
    <property type="entry name" value="DoxX"/>
    <property type="match status" value="1"/>
</dbReference>
<dbReference type="EMBL" id="FNHB01000012">
    <property type="protein sequence ID" value="SDN10611.1"/>
    <property type="molecule type" value="Genomic_DNA"/>
</dbReference>
<comment type="similarity">
    <text evidence="2">Belongs to the DoxX family.</text>
</comment>